<comment type="caution">
    <text evidence="1">The sequence shown here is derived from an EMBL/GenBank/DDBJ whole genome shotgun (WGS) entry which is preliminary data.</text>
</comment>
<evidence type="ECO:0000313" key="1">
    <source>
        <dbReference type="EMBL" id="RII77736.1"/>
    </source>
</evidence>
<sequence>MNTQENGNTHKGYRRIIPSMTALLEFEAPCPRVPIAPLIEISCMCRFSNRRLSTRPSSGERRQ</sequence>
<protein>
    <submittedName>
        <fullName evidence="1">Uncharacterized protein</fullName>
    </submittedName>
</protein>
<dbReference type="EMBL" id="QWLL01000027">
    <property type="protein sequence ID" value="RII77736.1"/>
    <property type="molecule type" value="Genomic_DNA"/>
</dbReference>
<name>A0A399MAG5_9PSED</name>
<reference evidence="1 2" key="1">
    <citation type="submission" date="2018-08" db="EMBL/GenBank/DDBJ databases">
        <title>Draft genome sequence of the cyanotroph, Pseudomonas monteilii BCN3.</title>
        <authorList>
            <person name="Jones L.B."/>
            <person name="Kunz D.A."/>
        </authorList>
    </citation>
    <scope>NUCLEOTIDE SEQUENCE [LARGE SCALE GENOMIC DNA]</scope>
    <source>
        <strain evidence="1 2">BCN3</strain>
    </source>
</reference>
<accession>A0A399MAG5</accession>
<organism evidence="1 2">
    <name type="scientific">Pseudomonas monteilii</name>
    <dbReference type="NCBI Taxonomy" id="76759"/>
    <lineage>
        <taxon>Bacteria</taxon>
        <taxon>Pseudomonadati</taxon>
        <taxon>Pseudomonadota</taxon>
        <taxon>Gammaproteobacteria</taxon>
        <taxon>Pseudomonadales</taxon>
        <taxon>Pseudomonadaceae</taxon>
        <taxon>Pseudomonas</taxon>
    </lineage>
</organism>
<evidence type="ECO:0000313" key="2">
    <source>
        <dbReference type="Proteomes" id="UP000265875"/>
    </source>
</evidence>
<dbReference type="Proteomes" id="UP000265875">
    <property type="component" value="Unassembled WGS sequence"/>
</dbReference>
<gene>
    <name evidence="1" type="ORF">D0894_10990</name>
</gene>
<dbReference type="AlphaFoldDB" id="A0A399MAG5"/>
<proteinExistence type="predicted"/>